<reference evidence="3 4" key="1">
    <citation type="journal article" date="2016" name="Mol. Biol. Evol.">
        <title>Comparative Genomics of Early-Diverging Mushroom-Forming Fungi Provides Insights into the Origins of Lignocellulose Decay Capabilities.</title>
        <authorList>
            <person name="Nagy L.G."/>
            <person name="Riley R."/>
            <person name="Tritt A."/>
            <person name="Adam C."/>
            <person name="Daum C."/>
            <person name="Floudas D."/>
            <person name="Sun H."/>
            <person name="Yadav J.S."/>
            <person name="Pangilinan J."/>
            <person name="Larsson K.H."/>
            <person name="Matsuura K."/>
            <person name="Barry K."/>
            <person name="Labutti K."/>
            <person name="Kuo R."/>
            <person name="Ohm R.A."/>
            <person name="Bhattacharya S.S."/>
            <person name="Shirouzu T."/>
            <person name="Yoshinaga Y."/>
            <person name="Martin F.M."/>
            <person name="Grigoriev I.V."/>
            <person name="Hibbett D.S."/>
        </authorList>
    </citation>
    <scope>NUCLEOTIDE SEQUENCE [LARGE SCALE GENOMIC DNA]</scope>
    <source>
        <strain evidence="3 4">93-53</strain>
    </source>
</reference>
<accession>A0A165CVQ6</accession>
<dbReference type="InParanoid" id="A0A165CVQ6"/>
<keyword evidence="1" id="KW-0694">RNA-binding</keyword>
<dbReference type="Gene3D" id="3.30.160.20">
    <property type="match status" value="1"/>
</dbReference>
<gene>
    <name evidence="3" type="ORF">LAESUDRAFT_729107</name>
</gene>
<dbReference type="PROSITE" id="PS50137">
    <property type="entry name" value="DS_RBD"/>
    <property type="match status" value="1"/>
</dbReference>
<dbReference type="InterPro" id="IPR014720">
    <property type="entry name" value="dsRBD_dom"/>
</dbReference>
<name>A0A165CVQ6_9APHY</name>
<dbReference type="AlphaFoldDB" id="A0A165CVQ6"/>
<sequence>MVDWRMKLNNYLQMTKSTNVLNWEINREGSRRSMTWTAVLYIGREEYGRGMAAGKGGAMELAAEQALRTLRS</sequence>
<dbReference type="SUPFAM" id="SSF54768">
    <property type="entry name" value="dsRNA-binding domain-like"/>
    <property type="match status" value="1"/>
</dbReference>
<dbReference type="Pfam" id="PF00035">
    <property type="entry name" value="dsrm"/>
    <property type="match status" value="1"/>
</dbReference>
<evidence type="ECO:0000259" key="2">
    <source>
        <dbReference type="PROSITE" id="PS50137"/>
    </source>
</evidence>
<proteinExistence type="predicted"/>
<protein>
    <recommendedName>
        <fullName evidence="2">DRBM domain-containing protein</fullName>
    </recommendedName>
</protein>
<dbReference type="GeneID" id="63826602"/>
<organism evidence="3 4">
    <name type="scientific">Laetiporus sulphureus 93-53</name>
    <dbReference type="NCBI Taxonomy" id="1314785"/>
    <lineage>
        <taxon>Eukaryota</taxon>
        <taxon>Fungi</taxon>
        <taxon>Dikarya</taxon>
        <taxon>Basidiomycota</taxon>
        <taxon>Agaricomycotina</taxon>
        <taxon>Agaricomycetes</taxon>
        <taxon>Polyporales</taxon>
        <taxon>Laetiporus</taxon>
    </lineage>
</organism>
<dbReference type="Proteomes" id="UP000076871">
    <property type="component" value="Unassembled WGS sequence"/>
</dbReference>
<evidence type="ECO:0000313" key="3">
    <source>
        <dbReference type="EMBL" id="KZT03519.1"/>
    </source>
</evidence>
<keyword evidence="4" id="KW-1185">Reference proteome</keyword>
<feature type="domain" description="DRBM" evidence="2">
    <location>
        <begin position="3"/>
        <end position="72"/>
    </location>
</feature>
<dbReference type="GO" id="GO:0003723">
    <property type="term" value="F:RNA binding"/>
    <property type="evidence" value="ECO:0007669"/>
    <property type="project" value="UniProtKB-UniRule"/>
</dbReference>
<dbReference type="EMBL" id="KV427643">
    <property type="protein sequence ID" value="KZT03519.1"/>
    <property type="molecule type" value="Genomic_DNA"/>
</dbReference>
<evidence type="ECO:0000313" key="4">
    <source>
        <dbReference type="Proteomes" id="UP000076871"/>
    </source>
</evidence>
<dbReference type="RefSeq" id="XP_040761259.1">
    <property type="nucleotide sequence ID" value="XM_040909573.1"/>
</dbReference>
<evidence type="ECO:0000256" key="1">
    <source>
        <dbReference type="PROSITE-ProRule" id="PRU00266"/>
    </source>
</evidence>